<dbReference type="Proteomes" id="UP000468638">
    <property type="component" value="Unassembled WGS sequence"/>
</dbReference>
<evidence type="ECO:0000259" key="1">
    <source>
        <dbReference type="PROSITE" id="PS51819"/>
    </source>
</evidence>
<dbReference type="SUPFAM" id="SSF54593">
    <property type="entry name" value="Glyoxalase/Bleomycin resistance protein/Dihydroxybiphenyl dioxygenase"/>
    <property type="match status" value="1"/>
</dbReference>
<evidence type="ECO:0000313" key="3">
    <source>
        <dbReference type="Proteomes" id="UP000468638"/>
    </source>
</evidence>
<organism evidence="2 3">
    <name type="scientific">Pontibacillus yanchengensis</name>
    <dbReference type="NCBI Taxonomy" id="462910"/>
    <lineage>
        <taxon>Bacteria</taxon>
        <taxon>Bacillati</taxon>
        <taxon>Bacillota</taxon>
        <taxon>Bacilli</taxon>
        <taxon>Bacillales</taxon>
        <taxon>Bacillaceae</taxon>
        <taxon>Pontibacillus</taxon>
    </lineage>
</organism>
<dbReference type="EMBL" id="WMEQ01000019">
    <property type="protein sequence ID" value="MYL35650.1"/>
    <property type="molecule type" value="Genomic_DNA"/>
</dbReference>
<dbReference type="PROSITE" id="PS51819">
    <property type="entry name" value="VOC"/>
    <property type="match status" value="1"/>
</dbReference>
<protein>
    <recommendedName>
        <fullName evidence="1">VOC domain-containing protein</fullName>
    </recommendedName>
</protein>
<dbReference type="InterPro" id="IPR037523">
    <property type="entry name" value="VOC_core"/>
</dbReference>
<dbReference type="OrthoDB" id="2703022at2"/>
<sequence>MEISQVILKTKDLESMKEFYTEILAMSLTEHNKDSFQIAVGSSQLKFSSRDVEGDPFYHFAFNIPSNQFKEAKTWIRNKVSLNYEDGEDEAEFSHLPAQSFYFYDPAGNIVEFISRHSIANNKVHPFSPNSIQNISEISLTVEDPIKIGYKLLAIGIKERDNYELSESSLNFMGDNSTGSYLLLIKPGRRWIFSDKISVIHPIYIKVSNNVEIEVNDKNEVVCSQQL</sequence>
<gene>
    <name evidence="2" type="ORF">GLW05_18905</name>
</gene>
<accession>A0A6I5A5N8</accession>
<feature type="domain" description="VOC" evidence="1">
    <location>
        <begin position="2"/>
        <end position="116"/>
    </location>
</feature>
<reference evidence="2 3" key="1">
    <citation type="submission" date="2019-11" db="EMBL/GenBank/DDBJ databases">
        <title>Genome sequences of 17 halophilic strains isolated from different environments.</title>
        <authorList>
            <person name="Furrow R.E."/>
        </authorList>
    </citation>
    <scope>NUCLEOTIDE SEQUENCE [LARGE SCALE GENOMIC DNA]</scope>
    <source>
        <strain evidence="2 3">22514_16_FS</strain>
    </source>
</reference>
<dbReference type="InterPro" id="IPR029068">
    <property type="entry name" value="Glyas_Bleomycin-R_OHBP_Dase"/>
</dbReference>
<dbReference type="InterPro" id="IPR040553">
    <property type="entry name" value="TxDE"/>
</dbReference>
<dbReference type="RefSeq" id="WP_160849733.1">
    <property type="nucleotide sequence ID" value="NZ_WMEQ01000019.1"/>
</dbReference>
<name>A0A6I5A5N8_9BACI</name>
<dbReference type="Gene3D" id="3.10.180.10">
    <property type="entry name" value="2,3-Dihydroxybiphenyl 1,2-Dioxygenase, domain 1"/>
    <property type="match status" value="1"/>
</dbReference>
<proteinExistence type="predicted"/>
<dbReference type="Pfam" id="PF18711">
    <property type="entry name" value="TxDE"/>
    <property type="match status" value="1"/>
</dbReference>
<evidence type="ECO:0000313" key="2">
    <source>
        <dbReference type="EMBL" id="MYL35650.1"/>
    </source>
</evidence>
<dbReference type="AlphaFoldDB" id="A0A6I5A5N8"/>
<comment type="caution">
    <text evidence="2">The sequence shown here is derived from an EMBL/GenBank/DDBJ whole genome shotgun (WGS) entry which is preliminary data.</text>
</comment>